<dbReference type="Proteomes" id="UP000194903">
    <property type="component" value="Unassembled WGS sequence"/>
</dbReference>
<dbReference type="Pfam" id="PF00275">
    <property type="entry name" value="EPSP_synthase"/>
    <property type="match status" value="1"/>
</dbReference>
<dbReference type="UniPathway" id="UPA00053">
    <property type="reaction ID" value="UER00089"/>
</dbReference>
<keyword evidence="5 9" id="KW-0028">Amino-acid biosynthesis</keyword>
<evidence type="ECO:0000256" key="5">
    <source>
        <dbReference type="ARBA" id="ARBA00022605"/>
    </source>
</evidence>
<proteinExistence type="inferred from homology"/>
<sequence length="435" mass="45843">MSLTLSPVPALRGTVTVPGDKSISHRAVMLGALAEGTTHITGFLMGEDCLSTISCFRKMGIDIEVSDEEVVVHGAGLHGLKAPTELLYTGNSGTTTRLLCGILAGQPFSSVLNGDASIQKRPMGRIIKPLRLMGADIDGKDGNLCPLTIHPAPLSGIRYELPVASAQLKSAVLLAGLFADGQTTVVEPAASRDHTERMLRGLGAKVETVGNVITLTPPDTLRAVDVEVPGDISSAAYFLVAGLILPDSEIIIRNVGVNPTRTGILDALDAMGADIERLNERGDVEPVCDLRVRSSRLHGTVIGGDIIPRLIDELPVLAVAAAFAEGETVIRDAQELKVKESNRIAAMTTELSRTGADVRETEDGMVICGGKPLHGADFLSYADHRVAMSMAVCALACEGSSSIDDPACVAISYPTFFDTLDSLKNNEASGRRSKL</sequence>
<evidence type="ECO:0000256" key="2">
    <source>
        <dbReference type="ARBA" id="ARBA00004811"/>
    </source>
</evidence>
<dbReference type="RefSeq" id="WP_087021740.1">
    <property type="nucleotide sequence ID" value="NZ_CP178353.1"/>
</dbReference>
<organism evidence="11 12">
    <name type="scientific">Butyricicoccus porcorum</name>
    <dbReference type="NCBI Taxonomy" id="1945634"/>
    <lineage>
        <taxon>Bacteria</taxon>
        <taxon>Bacillati</taxon>
        <taxon>Bacillota</taxon>
        <taxon>Clostridia</taxon>
        <taxon>Eubacteriales</taxon>
        <taxon>Butyricicoccaceae</taxon>
        <taxon>Butyricicoccus</taxon>
    </lineage>
</organism>
<dbReference type="OrthoDB" id="9809920at2"/>
<feature type="binding site" evidence="9">
    <location>
        <position position="93"/>
    </location>
    <ligand>
        <name>phosphoenolpyruvate</name>
        <dbReference type="ChEBI" id="CHEBI:58702"/>
    </ligand>
</feature>
<evidence type="ECO:0000256" key="8">
    <source>
        <dbReference type="ARBA" id="ARBA00044633"/>
    </source>
</evidence>
<comment type="caution">
    <text evidence="11">The sequence shown here is derived from an EMBL/GenBank/DDBJ whole genome shotgun (WGS) entry which is preliminary data.</text>
</comment>
<gene>
    <name evidence="9" type="primary">aroA</name>
    <name evidence="11" type="ORF">CBW42_11755</name>
</gene>
<dbReference type="PANTHER" id="PTHR21090">
    <property type="entry name" value="AROM/DEHYDROQUINATE SYNTHASE"/>
    <property type="match status" value="1"/>
</dbReference>
<dbReference type="GO" id="GO:0003866">
    <property type="term" value="F:3-phosphoshikimate 1-carboxyvinyltransferase activity"/>
    <property type="evidence" value="ECO:0007669"/>
    <property type="project" value="UniProtKB-UniRule"/>
</dbReference>
<feature type="binding site" evidence="9">
    <location>
        <position position="121"/>
    </location>
    <ligand>
        <name>phosphoenolpyruvate</name>
        <dbReference type="ChEBI" id="CHEBI:58702"/>
    </ligand>
</feature>
<evidence type="ECO:0000256" key="7">
    <source>
        <dbReference type="ARBA" id="ARBA00023141"/>
    </source>
</evidence>
<dbReference type="PROSITE" id="PS00104">
    <property type="entry name" value="EPSP_SYNTHASE_1"/>
    <property type="match status" value="1"/>
</dbReference>
<dbReference type="EC" id="2.5.1.19" evidence="9"/>
<feature type="binding site" evidence="9">
    <location>
        <position position="167"/>
    </location>
    <ligand>
        <name>3-phosphoshikimate</name>
        <dbReference type="ChEBI" id="CHEBI:145989"/>
    </ligand>
</feature>
<dbReference type="EMBL" id="NHOC01000010">
    <property type="protein sequence ID" value="OUM19825.1"/>
    <property type="molecule type" value="Genomic_DNA"/>
</dbReference>
<keyword evidence="4 9" id="KW-0963">Cytoplasm</keyword>
<evidence type="ECO:0000256" key="3">
    <source>
        <dbReference type="ARBA" id="ARBA00009948"/>
    </source>
</evidence>
<comment type="pathway">
    <text evidence="2 9">Metabolic intermediate biosynthesis; chorismate biosynthesis; chorismate from D-erythrose 4-phosphate and phosphoenolpyruvate: step 6/7.</text>
</comment>
<comment type="caution">
    <text evidence="9">Lacks conserved residue(s) required for the propagation of feature annotation.</text>
</comment>
<reference evidence="11 12" key="1">
    <citation type="submission" date="2017-05" db="EMBL/GenBank/DDBJ databases">
        <title>Butyricicoccus porcorum sp. nov. a butyrate-producing bacterium from the swine intestinal tract.</title>
        <authorList>
            <person name="Trachsel J."/>
            <person name="Humphrey S."/>
            <person name="Allen H.K."/>
        </authorList>
    </citation>
    <scope>NUCLEOTIDE SEQUENCE [LARGE SCALE GENOMIC DNA]</scope>
    <source>
        <strain evidence="11">BB10</strain>
    </source>
</reference>
<evidence type="ECO:0000313" key="11">
    <source>
        <dbReference type="EMBL" id="OUM19825.1"/>
    </source>
</evidence>
<dbReference type="InterPro" id="IPR023193">
    <property type="entry name" value="EPSP_synthase_CS"/>
</dbReference>
<accession>A0A252F1Z2</accession>
<evidence type="ECO:0000256" key="4">
    <source>
        <dbReference type="ARBA" id="ARBA00022490"/>
    </source>
</evidence>
<dbReference type="HAMAP" id="MF_00210">
    <property type="entry name" value="EPSP_synth"/>
    <property type="match status" value="1"/>
</dbReference>
<keyword evidence="6 9" id="KW-0808">Transferase</keyword>
<dbReference type="PANTHER" id="PTHR21090:SF5">
    <property type="entry name" value="PENTAFUNCTIONAL AROM POLYPEPTIDE"/>
    <property type="match status" value="1"/>
</dbReference>
<feature type="binding site" evidence="9">
    <location>
        <position position="339"/>
    </location>
    <ligand>
        <name>3-phosphoshikimate</name>
        <dbReference type="ChEBI" id="CHEBI:145989"/>
    </ligand>
</feature>
<feature type="binding site" evidence="9">
    <location>
        <position position="312"/>
    </location>
    <ligand>
        <name>3-phosphoshikimate</name>
        <dbReference type="ChEBI" id="CHEBI:145989"/>
    </ligand>
</feature>
<dbReference type="GO" id="GO:0005737">
    <property type="term" value="C:cytoplasm"/>
    <property type="evidence" value="ECO:0007669"/>
    <property type="project" value="UniProtKB-SubCell"/>
</dbReference>
<comment type="subcellular location">
    <subcellularLocation>
        <location evidence="9">Cytoplasm</location>
    </subcellularLocation>
</comment>
<dbReference type="InterPro" id="IPR013792">
    <property type="entry name" value="RNA3'P_cycl/enolpyr_Trfase_a/b"/>
</dbReference>
<feature type="binding site" evidence="9">
    <location>
        <position position="167"/>
    </location>
    <ligand>
        <name>phosphoenolpyruvate</name>
        <dbReference type="ChEBI" id="CHEBI:58702"/>
    </ligand>
</feature>
<dbReference type="FunFam" id="3.65.10.10:FF:000006">
    <property type="entry name" value="3-phosphoshikimate 1-carboxyvinyltransferase"/>
    <property type="match status" value="1"/>
</dbReference>
<dbReference type="PIRSF" id="PIRSF000505">
    <property type="entry name" value="EPSPS"/>
    <property type="match status" value="1"/>
</dbReference>
<feature type="binding site" evidence="9">
    <location>
        <position position="21"/>
    </location>
    <ligand>
        <name>3-phosphoshikimate</name>
        <dbReference type="ChEBI" id="CHEBI:145989"/>
    </ligand>
</feature>
<comment type="similarity">
    <text evidence="3 9">Belongs to the EPSP synthase family.</text>
</comment>
<feature type="binding site" evidence="9">
    <location>
        <position position="343"/>
    </location>
    <ligand>
        <name>phosphoenolpyruvate</name>
        <dbReference type="ChEBI" id="CHEBI:58702"/>
    </ligand>
</feature>
<dbReference type="InterPro" id="IPR006264">
    <property type="entry name" value="EPSP_synthase"/>
</dbReference>
<feature type="binding site" evidence="9">
    <location>
        <position position="21"/>
    </location>
    <ligand>
        <name>phosphoenolpyruvate</name>
        <dbReference type="ChEBI" id="CHEBI:58702"/>
    </ligand>
</feature>
<dbReference type="AlphaFoldDB" id="A0A252F1Z2"/>
<comment type="function">
    <text evidence="1 9">Catalyzes the transfer of the enolpyruvyl moiety of phosphoenolpyruvate (PEP) to the 5-hydroxyl of shikimate-3-phosphate (S3P) to produce enolpyruvyl shikimate-3-phosphate and inorganic phosphate.</text>
</comment>
<feature type="domain" description="Enolpyruvate transferase" evidence="10">
    <location>
        <begin position="9"/>
        <end position="420"/>
    </location>
</feature>
<dbReference type="InterPro" id="IPR036968">
    <property type="entry name" value="Enolpyruvate_Tfrase_sf"/>
</dbReference>
<feature type="binding site" evidence="9">
    <location>
        <position position="26"/>
    </location>
    <ligand>
        <name>3-phosphoshikimate</name>
        <dbReference type="ChEBI" id="CHEBI:145989"/>
    </ligand>
</feature>
<comment type="catalytic activity">
    <reaction evidence="8">
        <text>3-phosphoshikimate + phosphoenolpyruvate = 5-O-(1-carboxyvinyl)-3-phosphoshikimate + phosphate</text>
        <dbReference type="Rhea" id="RHEA:21256"/>
        <dbReference type="ChEBI" id="CHEBI:43474"/>
        <dbReference type="ChEBI" id="CHEBI:57701"/>
        <dbReference type="ChEBI" id="CHEBI:58702"/>
        <dbReference type="ChEBI" id="CHEBI:145989"/>
        <dbReference type="EC" id="2.5.1.19"/>
    </reaction>
    <physiologicalReaction direction="left-to-right" evidence="8">
        <dbReference type="Rhea" id="RHEA:21257"/>
    </physiologicalReaction>
</comment>
<dbReference type="CDD" id="cd01556">
    <property type="entry name" value="EPSP_synthase"/>
    <property type="match status" value="1"/>
</dbReference>
<dbReference type="GO" id="GO:0009423">
    <property type="term" value="P:chorismate biosynthetic process"/>
    <property type="evidence" value="ECO:0007669"/>
    <property type="project" value="UniProtKB-UniRule"/>
</dbReference>
<evidence type="ECO:0000256" key="6">
    <source>
        <dbReference type="ARBA" id="ARBA00022679"/>
    </source>
</evidence>
<dbReference type="SUPFAM" id="SSF55205">
    <property type="entry name" value="EPT/RTPC-like"/>
    <property type="match status" value="1"/>
</dbReference>
<evidence type="ECO:0000259" key="10">
    <source>
        <dbReference type="Pfam" id="PF00275"/>
    </source>
</evidence>
<dbReference type="InterPro" id="IPR001986">
    <property type="entry name" value="Enolpyruvate_Tfrase_dom"/>
</dbReference>
<evidence type="ECO:0000256" key="9">
    <source>
        <dbReference type="HAMAP-Rule" id="MF_00210"/>
    </source>
</evidence>
<dbReference type="NCBIfam" id="TIGR01356">
    <property type="entry name" value="aroA"/>
    <property type="match status" value="1"/>
</dbReference>
<dbReference type="GO" id="GO:0008652">
    <property type="term" value="P:amino acid biosynthetic process"/>
    <property type="evidence" value="ECO:0007669"/>
    <property type="project" value="UniProtKB-KW"/>
</dbReference>
<evidence type="ECO:0000256" key="1">
    <source>
        <dbReference type="ARBA" id="ARBA00002174"/>
    </source>
</evidence>
<dbReference type="Gene3D" id="3.65.10.10">
    <property type="entry name" value="Enolpyruvate transferase domain"/>
    <property type="match status" value="2"/>
</dbReference>
<feature type="binding site" evidence="9">
    <location>
        <position position="22"/>
    </location>
    <ligand>
        <name>3-phosphoshikimate</name>
        <dbReference type="ChEBI" id="CHEBI:145989"/>
    </ligand>
</feature>
<feature type="binding site" evidence="9">
    <location>
        <position position="385"/>
    </location>
    <ligand>
        <name>phosphoenolpyruvate</name>
        <dbReference type="ChEBI" id="CHEBI:58702"/>
    </ligand>
</feature>
<evidence type="ECO:0000313" key="12">
    <source>
        <dbReference type="Proteomes" id="UP000194903"/>
    </source>
</evidence>
<dbReference type="GO" id="GO:0009073">
    <property type="term" value="P:aromatic amino acid family biosynthetic process"/>
    <property type="evidence" value="ECO:0007669"/>
    <property type="project" value="UniProtKB-KW"/>
</dbReference>
<protein>
    <recommendedName>
        <fullName evidence="9">3-phosphoshikimate 1-carboxyvinyltransferase</fullName>
        <ecNumber evidence="9">2.5.1.19</ecNumber>
    </recommendedName>
    <alternativeName>
        <fullName evidence="9">5-enolpyruvylshikimate-3-phosphate synthase</fullName>
        <shortName evidence="9">EPSP synthase</shortName>
        <shortName evidence="9">EPSPS</shortName>
    </alternativeName>
</protein>
<keyword evidence="12" id="KW-1185">Reference proteome</keyword>
<feature type="binding site" evidence="9">
    <location>
        <position position="165"/>
    </location>
    <ligand>
        <name>3-phosphoshikimate</name>
        <dbReference type="ChEBI" id="CHEBI:145989"/>
    </ligand>
</feature>
<keyword evidence="7 9" id="KW-0057">Aromatic amino acid biosynthesis</keyword>
<comment type="subunit">
    <text evidence="9">Monomer.</text>
</comment>
<dbReference type="FunFam" id="3.65.10.10:FF:000005">
    <property type="entry name" value="3-phosphoshikimate 1-carboxyvinyltransferase"/>
    <property type="match status" value="1"/>
</dbReference>
<feature type="active site" description="Proton acceptor" evidence="9">
    <location>
        <position position="312"/>
    </location>
</feature>
<name>A0A252F1Z2_9FIRM</name>